<dbReference type="EMBL" id="LXQA010115918">
    <property type="protein sequence ID" value="MCI19657.1"/>
    <property type="molecule type" value="Genomic_DNA"/>
</dbReference>
<sequence length="113" mass="13055">MPVSEATWEDEEPLQLKFPSLNLEDKVIFNGGSIVREEGTSNRIGSDNMASNTAPDKTNEEMMGGPKNVEVRRSMRERKRNRKYAQEERHPFTQPHRFLRRITATFTSSENLT</sequence>
<comment type="caution">
    <text evidence="2">The sequence shown here is derived from an EMBL/GenBank/DDBJ whole genome shotgun (WGS) entry which is preliminary data.</text>
</comment>
<dbReference type="Proteomes" id="UP000265520">
    <property type="component" value="Unassembled WGS sequence"/>
</dbReference>
<evidence type="ECO:0000256" key="1">
    <source>
        <dbReference type="SAM" id="MobiDB-lite"/>
    </source>
</evidence>
<feature type="non-terminal residue" evidence="2">
    <location>
        <position position="113"/>
    </location>
</feature>
<evidence type="ECO:0000313" key="2">
    <source>
        <dbReference type="EMBL" id="MCI19657.1"/>
    </source>
</evidence>
<feature type="region of interest" description="Disordered" evidence="1">
    <location>
        <begin position="38"/>
        <end position="96"/>
    </location>
</feature>
<keyword evidence="3" id="KW-1185">Reference proteome</keyword>
<dbReference type="AlphaFoldDB" id="A0A392Q6Z1"/>
<protein>
    <submittedName>
        <fullName evidence="2">Uncharacterized protein</fullName>
    </submittedName>
</protein>
<feature type="compositionally biased region" description="Polar residues" evidence="1">
    <location>
        <begin position="41"/>
        <end position="56"/>
    </location>
</feature>
<reference evidence="2 3" key="1">
    <citation type="journal article" date="2018" name="Front. Plant Sci.">
        <title>Red Clover (Trifolium pratense) and Zigzag Clover (T. medium) - A Picture of Genomic Similarities and Differences.</title>
        <authorList>
            <person name="Dluhosova J."/>
            <person name="Istvanek J."/>
            <person name="Nedelnik J."/>
            <person name="Repkova J."/>
        </authorList>
    </citation>
    <scope>NUCLEOTIDE SEQUENCE [LARGE SCALE GENOMIC DNA]</scope>
    <source>
        <strain evidence="3">cv. 10/8</strain>
        <tissue evidence="2">Leaf</tissue>
    </source>
</reference>
<proteinExistence type="predicted"/>
<accession>A0A392Q6Z1</accession>
<name>A0A392Q6Z1_9FABA</name>
<organism evidence="2 3">
    <name type="scientific">Trifolium medium</name>
    <dbReference type="NCBI Taxonomy" id="97028"/>
    <lineage>
        <taxon>Eukaryota</taxon>
        <taxon>Viridiplantae</taxon>
        <taxon>Streptophyta</taxon>
        <taxon>Embryophyta</taxon>
        <taxon>Tracheophyta</taxon>
        <taxon>Spermatophyta</taxon>
        <taxon>Magnoliopsida</taxon>
        <taxon>eudicotyledons</taxon>
        <taxon>Gunneridae</taxon>
        <taxon>Pentapetalae</taxon>
        <taxon>rosids</taxon>
        <taxon>fabids</taxon>
        <taxon>Fabales</taxon>
        <taxon>Fabaceae</taxon>
        <taxon>Papilionoideae</taxon>
        <taxon>50 kb inversion clade</taxon>
        <taxon>NPAAA clade</taxon>
        <taxon>Hologalegina</taxon>
        <taxon>IRL clade</taxon>
        <taxon>Trifolieae</taxon>
        <taxon>Trifolium</taxon>
    </lineage>
</organism>
<evidence type="ECO:0000313" key="3">
    <source>
        <dbReference type="Proteomes" id="UP000265520"/>
    </source>
</evidence>